<keyword evidence="5" id="KW-0812">Transmembrane</keyword>
<reference evidence="14" key="2">
    <citation type="submission" date="2020-09" db="EMBL/GenBank/DDBJ databases">
        <authorList>
            <person name="Sun Q."/>
            <person name="Zhou Y."/>
        </authorList>
    </citation>
    <scope>NUCLEOTIDE SEQUENCE</scope>
    <source>
        <strain evidence="14">CGMCC 1.15330</strain>
    </source>
</reference>
<sequence>MALIGPAAAAPARGTAITLPTTALDVALTALARQAGIDIVSTEPGLRSLRSTPVHRARSPREALDRLLAGTGLRAVAVTGGYRIERVPRPPRAPQPPRTPSDTEPNPDIVVTASKQRVRLLRYPGSLTLVAMPAPLPPAGAGTITDTARHLPVLQSTHLGAGRDKIFIRGIADSSFIGSTQATASVYLDDVQLNYSGPDAGLRLYDMQSVEVLEGAQGTLYGAGAIGGVIRLTSNPIDLSRPAAALAAGGTATKSGAAGYDLSAMANMPVLPDRFALRMVAYRVREGGYIDERQRGRADINHVDTIGGRAGLRLDPGGGWRIEASGAAQRIAAADGQYADARVGPLARRTAIDQPFSSRLLLGRMVVTHDWDSGLQLVSATGIVDDRSSERFDATPDPAPRSGPAVYTAWRDKLLRSTEMRLTRSFGERGSWVGGVALISDRDILSRTLGAPRREADIVGVTNVTNAASAFGEATFGLATRLSATLGGRLSTARTEGEPSNRPGRYIKGRLTRRIDPTAALSWQLRDDAALFLRYQTGYRTGGVAVARGVGRVADFRPDAIAMGEVGIRKLRTGDTGLAASGSISLAHWADIQADLVNRRGQPFTLNVGDARVRAVEAALDWVPVRGLHATAAALLTDNRVRGALAAQARPENRRLPETPPFAADLGVGYQWTCAGTPYLGVTGSYVGRSVLGTGDMLDVSQGDYATLGLQSGVHWRGADLSLTIDNLGDAAGNRFAFGNPFALASRSQTTPLRPINVRFGIGRHW</sequence>
<evidence type="ECO:0000256" key="3">
    <source>
        <dbReference type="ARBA" id="ARBA00022452"/>
    </source>
</evidence>
<dbReference type="PANTHER" id="PTHR32552:SF81">
    <property type="entry name" value="TONB-DEPENDENT OUTER MEMBRANE RECEPTOR"/>
    <property type="match status" value="1"/>
</dbReference>
<evidence type="ECO:0000256" key="2">
    <source>
        <dbReference type="ARBA" id="ARBA00022448"/>
    </source>
</evidence>
<dbReference type="InterPro" id="IPR000531">
    <property type="entry name" value="Beta-barrel_TonB"/>
</dbReference>
<dbReference type="RefSeq" id="WP_229664327.1">
    <property type="nucleotide sequence ID" value="NZ_BMIH01000001.1"/>
</dbReference>
<comment type="subcellular location">
    <subcellularLocation>
        <location evidence="1">Cell outer membrane</location>
        <topology evidence="1">Multi-pass membrane protein</topology>
    </subcellularLocation>
</comment>
<evidence type="ECO:0000256" key="10">
    <source>
        <dbReference type="ARBA" id="ARBA00023237"/>
    </source>
</evidence>
<dbReference type="InterPro" id="IPR012910">
    <property type="entry name" value="Plug_dom"/>
</dbReference>
<evidence type="ECO:0000313" key="15">
    <source>
        <dbReference type="Proteomes" id="UP000623067"/>
    </source>
</evidence>
<evidence type="ECO:0000256" key="5">
    <source>
        <dbReference type="ARBA" id="ARBA00022692"/>
    </source>
</evidence>
<accession>A0A916SXW4</accession>
<keyword evidence="7" id="KW-0406">Ion transport</keyword>
<dbReference type="SUPFAM" id="SSF56935">
    <property type="entry name" value="Porins"/>
    <property type="match status" value="1"/>
</dbReference>
<dbReference type="Proteomes" id="UP000623067">
    <property type="component" value="Unassembled WGS sequence"/>
</dbReference>
<keyword evidence="3" id="KW-1134">Transmembrane beta strand</keyword>
<dbReference type="Pfam" id="PF00593">
    <property type="entry name" value="TonB_dep_Rec_b-barrel"/>
    <property type="match status" value="1"/>
</dbReference>
<feature type="domain" description="Secretin/TonB short N-terminal" evidence="13">
    <location>
        <begin position="37"/>
        <end position="87"/>
    </location>
</feature>
<evidence type="ECO:0000256" key="12">
    <source>
        <dbReference type="SAM" id="MobiDB-lite"/>
    </source>
</evidence>
<dbReference type="Gene3D" id="2.40.170.20">
    <property type="entry name" value="TonB-dependent receptor, beta-barrel domain"/>
    <property type="match status" value="1"/>
</dbReference>
<evidence type="ECO:0000256" key="7">
    <source>
        <dbReference type="ARBA" id="ARBA00023065"/>
    </source>
</evidence>
<evidence type="ECO:0000256" key="6">
    <source>
        <dbReference type="ARBA" id="ARBA00023004"/>
    </source>
</evidence>
<dbReference type="GO" id="GO:0006826">
    <property type="term" value="P:iron ion transport"/>
    <property type="evidence" value="ECO:0007669"/>
    <property type="project" value="UniProtKB-KW"/>
</dbReference>
<evidence type="ECO:0000256" key="9">
    <source>
        <dbReference type="ARBA" id="ARBA00023136"/>
    </source>
</evidence>
<evidence type="ECO:0000256" key="11">
    <source>
        <dbReference type="RuleBase" id="RU003357"/>
    </source>
</evidence>
<dbReference type="PANTHER" id="PTHR32552">
    <property type="entry name" value="FERRICHROME IRON RECEPTOR-RELATED"/>
    <property type="match status" value="1"/>
</dbReference>
<evidence type="ECO:0000259" key="13">
    <source>
        <dbReference type="SMART" id="SM00965"/>
    </source>
</evidence>
<dbReference type="Gene3D" id="3.55.50.30">
    <property type="match status" value="1"/>
</dbReference>
<feature type="region of interest" description="Disordered" evidence="12">
    <location>
        <begin position="83"/>
        <end position="109"/>
    </location>
</feature>
<dbReference type="InterPro" id="IPR036942">
    <property type="entry name" value="Beta-barrel_TonB_sf"/>
</dbReference>
<keyword evidence="10" id="KW-0998">Cell outer membrane</keyword>
<dbReference type="SMART" id="SM00965">
    <property type="entry name" value="STN"/>
    <property type="match status" value="1"/>
</dbReference>
<dbReference type="InterPro" id="IPR039426">
    <property type="entry name" value="TonB-dep_rcpt-like"/>
</dbReference>
<keyword evidence="15" id="KW-1185">Reference proteome</keyword>
<dbReference type="GO" id="GO:0009279">
    <property type="term" value="C:cell outer membrane"/>
    <property type="evidence" value="ECO:0007669"/>
    <property type="project" value="UniProtKB-SubCell"/>
</dbReference>
<reference evidence="14" key="1">
    <citation type="journal article" date="2014" name="Int. J. Syst. Evol. Microbiol.">
        <title>Complete genome sequence of Corynebacterium casei LMG S-19264T (=DSM 44701T), isolated from a smear-ripened cheese.</title>
        <authorList>
            <consortium name="US DOE Joint Genome Institute (JGI-PGF)"/>
            <person name="Walter F."/>
            <person name="Albersmeier A."/>
            <person name="Kalinowski J."/>
            <person name="Ruckert C."/>
        </authorList>
    </citation>
    <scope>NUCLEOTIDE SEQUENCE</scope>
    <source>
        <strain evidence="14">CGMCC 1.15330</strain>
    </source>
</reference>
<comment type="caution">
    <text evidence="14">The sequence shown here is derived from an EMBL/GenBank/DDBJ whole genome shotgun (WGS) entry which is preliminary data.</text>
</comment>
<dbReference type="AlphaFoldDB" id="A0A916SXW4"/>
<dbReference type="Pfam" id="PF07715">
    <property type="entry name" value="Plug"/>
    <property type="match status" value="1"/>
</dbReference>
<protein>
    <submittedName>
        <fullName evidence="14">TonB-dependent receptor</fullName>
    </submittedName>
</protein>
<keyword evidence="2" id="KW-0813">Transport</keyword>
<evidence type="ECO:0000256" key="1">
    <source>
        <dbReference type="ARBA" id="ARBA00004571"/>
    </source>
</evidence>
<keyword evidence="6" id="KW-0408">Iron</keyword>
<dbReference type="InterPro" id="IPR011662">
    <property type="entry name" value="Secretin/TonB_short_N"/>
</dbReference>
<evidence type="ECO:0000256" key="4">
    <source>
        <dbReference type="ARBA" id="ARBA00022496"/>
    </source>
</evidence>
<evidence type="ECO:0000313" key="14">
    <source>
        <dbReference type="EMBL" id="GGB19147.1"/>
    </source>
</evidence>
<keyword evidence="8 11" id="KW-0798">TonB box</keyword>
<comment type="similarity">
    <text evidence="11">Belongs to the TonB-dependent receptor family.</text>
</comment>
<proteinExistence type="inferred from homology"/>
<keyword evidence="14" id="KW-0675">Receptor</keyword>
<feature type="compositionally biased region" description="Pro residues" evidence="12">
    <location>
        <begin position="90"/>
        <end position="99"/>
    </location>
</feature>
<gene>
    <name evidence="14" type="ORF">GCM10011380_05900</name>
</gene>
<keyword evidence="9 11" id="KW-0472">Membrane</keyword>
<name>A0A916SXW4_9SPHN</name>
<keyword evidence="4" id="KW-0410">Iron transport</keyword>
<evidence type="ECO:0000256" key="8">
    <source>
        <dbReference type="ARBA" id="ARBA00023077"/>
    </source>
</evidence>
<dbReference type="EMBL" id="BMIH01000001">
    <property type="protein sequence ID" value="GGB19147.1"/>
    <property type="molecule type" value="Genomic_DNA"/>
</dbReference>
<organism evidence="14 15">
    <name type="scientific">Sphingomonas metalli</name>
    <dbReference type="NCBI Taxonomy" id="1779358"/>
    <lineage>
        <taxon>Bacteria</taxon>
        <taxon>Pseudomonadati</taxon>
        <taxon>Pseudomonadota</taxon>
        <taxon>Alphaproteobacteria</taxon>
        <taxon>Sphingomonadales</taxon>
        <taxon>Sphingomonadaceae</taxon>
        <taxon>Sphingomonas</taxon>
    </lineage>
</organism>